<sequence length="165" mass="18304">MPFRRLQQSTTCKDRNNSYTVKVQNTAAATTAEAIPRPVIRAITEPVDLHEDPPLSSRVGQVERNSSLGISRRPADYGGIQIRVPNIHALNLLQDLGACIEVQIRKVVDYAVSVDHTPCNGDQNQRNFPQSSVHQDPGSPLQSQQISQRWPNDIEMSGELIVKAQ</sequence>
<protein>
    <submittedName>
        <fullName evidence="2">Uncharacterized protein</fullName>
    </submittedName>
</protein>
<proteinExistence type="predicted"/>
<feature type="region of interest" description="Disordered" evidence="1">
    <location>
        <begin position="121"/>
        <end position="147"/>
    </location>
</feature>
<gene>
    <name evidence="2" type="ORF">AYI70_g1159</name>
</gene>
<dbReference type="AlphaFoldDB" id="A0A1R1YED3"/>
<evidence type="ECO:0000313" key="3">
    <source>
        <dbReference type="Proteomes" id="UP000187283"/>
    </source>
</evidence>
<reference evidence="2 3" key="1">
    <citation type="submission" date="2017-01" db="EMBL/GenBank/DDBJ databases">
        <authorList>
            <person name="Mah S.A."/>
            <person name="Swanson W.J."/>
            <person name="Moy G.W."/>
            <person name="Vacquier V.D."/>
        </authorList>
    </citation>
    <scope>NUCLEOTIDE SEQUENCE [LARGE SCALE GENOMIC DNA]</scope>
    <source>
        <strain evidence="2 3">GSMNP</strain>
    </source>
</reference>
<name>A0A1R1YED3_9FUNG</name>
<organism evidence="2 3">
    <name type="scientific">Smittium culicis</name>
    <dbReference type="NCBI Taxonomy" id="133412"/>
    <lineage>
        <taxon>Eukaryota</taxon>
        <taxon>Fungi</taxon>
        <taxon>Fungi incertae sedis</taxon>
        <taxon>Zoopagomycota</taxon>
        <taxon>Kickxellomycotina</taxon>
        <taxon>Harpellomycetes</taxon>
        <taxon>Harpellales</taxon>
        <taxon>Legeriomycetaceae</taxon>
        <taxon>Smittium</taxon>
    </lineage>
</organism>
<dbReference type="Proteomes" id="UP000187283">
    <property type="component" value="Unassembled WGS sequence"/>
</dbReference>
<dbReference type="EMBL" id="LSSN01000235">
    <property type="protein sequence ID" value="OMJ25056.1"/>
    <property type="molecule type" value="Genomic_DNA"/>
</dbReference>
<evidence type="ECO:0000313" key="2">
    <source>
        <dbReference type="EMBL" id="OMJ25056.1"/>
    </source>
</evidence>
<keyword evidence="3" id="KW-1185">Reference proteome</keyword>
<comment type="caution">
    <text evidence="2">The sequence shown here is derived from an EMBL/GenBank/DDBJ whole genome shotgun (WGS) entry which is preliminary data.</text>
</comment>
<evidence type="ECO:0000256" key="1">
    <source>
        <dbReference type="SAM" id="MobiDB-lite"/>
    </source>
</evidence>
<accession>A0A1R1YED3</accession>